<dbReference type="PROSITE" id="PS51186">
    <property type="entry name" value="GNAT"/>
    <property type="match status" value="1"/>
</dbReference>
<dbReference type="InterPro" id="IPR051556">
    <property type="entry name" value="N-term/lysine_N-AcTrnsfr"/>
</dbReference>
<feature type="domain" description="N-acetyltransferase" evidence="3">
    <location>
        <begin position="3"/>
        <end position="201"/>
    </location>
</feature>
<evidence type="ECO:0000259" key="3">
    <source>
        <dbReference type="PROSITE" id="PS51186"/>
    </source>
</evidence>
<dbReference type="CDD" id="cd04301">
    <property type="entry name" value="NAT_SF"/>
    <property type="match status" value="1"/>
</dbReference>
<dbReference type="SUPFAM" id="SSF55729">
    <property type="entry name" value="Acyl-CoA N-acyltransferases (Nat)"/>
    <property type="match status" value="1"/>
</dbReference>
<sequence length="203" mass="23482">MPFEIKKVPDMDIEALITIHNHAFPYFFLTSLGNRFLSLYYDTVRKSEKGVLLGCYIEGRLVGFCAATLMSASFYSRLVKDNLLLYMLEALRLLFTRPKAVIRLYRNLTKKPASINDKGDYAELLSIGVDVDYQGEGVGRTLLCELEKVVESNGGHAISLTTDYDNNFKVQSFYSSLGYRIYYDFIAYPQRRMYRYIKDLNKY</sequence>
<evidence type="ECO:0000313" key="5">
    <source>
        <dbReference type="Proteomes" id="UP000260983"/>
    </source>
</evidence>
<keyword evidence="2" id="KW-0012">Acyltransferase</keyword>
<keyword evidence="1 4" id="KW-0808">Transferase</keyword>
<accession>A0A3E5B0Y9</accession>
<dbReference type="PANTHER" id="PTHR42919">
    <property type="entry name" value="N-ALPHA-ACETYLTRANSFERASE"/>
    <property type="match status" value="1"/>
</dbReference>
<proteinExistence type="predicted"/>
<dbReference type="Gene3D" id="3.40.630.30">
    <property type="match status" value="1"/>
</dbReference>
<dbReference type="Proteomes" id="UP000260983">
    <property type="component" value="Unassembled WGS sequence"/>
</dbReference>
<dbReference type="EMBL" id="QSUL01000020">
    <property type="protein sequence ID" value="RGN31229.1"/>
    <property type="molecule type" value="Genomic_DNA"/>
</dbReference>
<dbReference type="RefSeq" id="WP_117725474.1">
    <property type="nucleotide sequence ID" value="NZ_QSUL01000020.1"/>
</dbReference>
<evidence type="ECO:0000313" key="4">
    <source>
        <dbReference type="EMBL" id="RGN31229.1"/>
    </source>
</evidence>
<gene>
    <name evidence="4" type="ORF">DXB65_21190</name>
</gene>
<dbReference type="AlphaFoldDB" id="A0A3E5B0Y9"/>
<comment type="caution">
    <text evidence="4">The sequence shown here is derived from an EMBL/GenBank/DDBJ whole genome shotgun (WGS) entry which is preliminary data.</text>
</comment>
<dbReference type="GO" id="GO:0016747">
    <property type="term" value="F:acyltransferase activity, transferring groups other than amino-acyl groups"/>
    <property type="evidence" value="ECO:0007669"/>
    <property type="project" value="InterPro"/>
</dbReference>
<protein>
    <submittedName>
        <fullName evidence="4">GNAT family N-acetyltransferase</fullName>
    </submittedName>
</protein>
<dbReference type="PANTHER" id="PTHR42919:SF8">
    <property type="entry name" value="N-ALPHA-ACETYLTRANSFERASE 50"/>
    <property type="match status" value="1"/>
</dbReference>
<dbReference type="InterPro" id="IPR000182">
    <property type="entry name" value="GNAT_dom"/>
</dbReference>
<reference evidence="4 5" key="1">
    <citation type="submission" date="2018-08" db="EMBL/GenBank/DDBJ databases">
        <title>A genome reference for cultivated species of the human gut microbiota.</title>
        <authorList>
            <person name="Zou Y."/>
            <person name="Xue W."/>
            <person name="Luo G."/>
        </authorList>
    </citation>
    <scope>NUCLEOTIDE SEQUENCE [LARGE SCALE GENOMIC DNA]</scope>
    <source>
        <strain evidence="4 5">OM05-15BH</strain>
    </source>
</reference>
<evidence type="ECO:0000256" key="2">
    <source>
        <dbReference type="ARBA" id="ARBA00023315"/>
    </source>
</evidence>
<evidence type="ECO:0000256" key="1">
    <source>
        <dbReference type="ARBA" id="ARBA00022679"/>
    </source>
</evidence>
<name>A0A3E5B0Y9_9BACE</name>
<dbReference type="Pfam" id="PF00583">
    <property type="entry name" value="Acetyltransf_1"/>
    <property type="match status" value="1"/>
</dbReference>
<organism evidence="4 5">
    <name type="scientific">Bacteroides oleiciplenus</name>
    <dbReference type="NCBI Taxonomy" id="626931"/>
    <lineage>
        <taxon>Bacteria</taxon>
        <taxon>Pseudomonadati</taxon>
        <taxon>Bacteroidota</taxon>
        <taxon>Bacteroidia</taxon>
        <taxon>Bacteroidales</taxon>
        <taxon>Bacteroidaceae</taxon>
        <taxon>Bacteroides</taxon>
    </lineage>
</organism>
<dbReference type="InterPro" id="IPR016181">
    <property type="entry name" value="Acyl_CoA_acyltransferase"/>
</dbReference>